<keyword evidence="1" id="KW-1133">Transmembrane helix</keyword>
<evidence type="ECO:0000256" key="1">
    <source>
        <dbReference type="SAM" id="Phobius"/>
    </source>
</evidence>
<protein>
    <submittedName>
        <fullName evidence="2">Uncharacterized protein</fullName>
    </submittedName>
</protein>
<name>A0A8K1HTF6_9VIRU</name>
<sequence length="543" mass="61682">MIPFESHGSGYPVKESKPVCHLSFETMASNQPVFKISGDFGFITQKNYTKERPVPHHISNVYIYHADKECYEKNDGSGKQINRTIELTLGLGKWFAETLVDIQQDGSENLSRYNAKVNWEAINEYDDSKMMTWSKINTASVNLMDIQMAPNEASCGRVHCLLFSKIKTPGDEKTVAFLLPAFAFSAELMTSPGWKTRAYLHRTLRIKKLLPVPVILSYYLAHGEGNLGDRFVFPYAWMAFPMLNPQISSTLHKLSDMQKKHPTVDLDWAWSHLTGSDIQTSIIALNIKTPNIYRHSKSSVRLMKNGMALWKSGLFPELVGREEQEAFMKNVNKFYADLQGVWVGDLSSDSWIDKLREAFPKTYYSVDWDIFRQKGTVHGTPKLLKAVYGLLNFLSKLIMPLGEFVFSSLYAVIRGLVTLPLTPNDLAHAWSDLKMSFREAYENKPSWSSLVRASLSKFVSWGVNFTSNMFNKPLKASITIVKLSIASILVTTGLWVPLAFLVGLQYAQVKIFTFLMSPWFEKNGLNPADTTDLETYVEMWGQF</sequence>
<reference evidence="2" key="1">
    <citation type="submission" date="2021-07" db="EMBL/GenBank/DDBJ databases">
        <authorList>
            <person name="Wu X."/>
            <person name="Li Y."/>
        </authorList>
    </citation>
    <scope>NUCLEOTIDE SEQUENCE</scope>
    <source>
        <strain evidence="2">ZJ-2H</strain>
    </source>
</reference>
<proteinExistence type="predicted"/>
<keyword evidence="1" id="KW-0812">Transmembrane</keyword>
<keyword evidence="1" id="KW-0472">Membrane</keyword>
<evidence type="ECO:0000313" key="2">
    <source>
        <dbReference type="EMBL" id="UBR58461.1"/>
    </source>
</evidence>
<accession>A0A8K1HTF6</accession>
<organism evidence="2">
    <name type="scientific">Rhizoctonia solani fusarivirus 4</name>
    <dbReference type="NCBI Taxonomy" id="2870617"/>
    <lineage>
        <taxon>Viruses</taxon>
        <taxon>Riboviria</taxon>
        <taxon>Orthornavirae</taxon>
        <taxon>Pisuviricota</taxon>
        <taxon>Duplopiviricetes</taxon>
        <taxon>Durnavirales</taxon>
        <taxon>Fusariviridae</taxon>
    </lineage>
</organism>
<dbReference type="EMBL" id="MZ636366">
    <property type="protein sequence ID" value="UBR58461.1"/>
    <property type="molecule type" value="Genomic_RNA"/>
</dbReference>
<feature type="transmembrane region" description="Helical" evidence="1">
    <location>
        <begin position="483"/>
        <end position="507"/>
    </location>
</feature>